<dbReference type="PANTHER" id="PTHR11012">
    <property type="entry name" value="PROTEIN KINASE-LIKE DOMAIN-CONTAINING"/>
    <property type="match status" value="1"/>
</dbReference>
<dbReference type="SUPFAM" id="SSF56112">
    <property type="entry name" value="Protein kinase-like (PK-like)"/>
    <property type="match status" value="1"/>
</dbReference>
<dbReference type="InterPro" id="IPR004119">
    <property type="entry name" value="EcKL"/>
</dbReference>
<dbReference type="GeneID" id="6500210"/>
<dbReference type="InterPro" id="IPR015897">
    <property type="entry name" value="CHK_kinase-like"/>
</dbReference>
<dbReference type="OMA" id="VEEFRYF"/>
<keyword evidence="3" id="KW-1185">Reference proteome</keyword>
<evidence type="ECO:0000259" key="1">
    <source>
        <dbReference type="SMART" id="SM00587"/>
    </source>
</evidence>
<sequence>MSQSETIENPNEHLVIPQWLNESKFQLVVAKDEPEASRILTFTPVAAVPPGGNFTSVMIRVFLDLEFKDGRQKRKSYVVKTTLDADKGGKAVEEFRYFYKEQQMYSTYLPAFEKLYRDAGHSMELVPKCLEIGEIEGNLYFIFEDLAIQGYLSADRTKGLDMTHMRLSLQKLAEFHAASVVYQDRHGPYPTDFEHGFVKKDNIEHSLQGFNIKYPELQASMKSWGLDESYLKKVPTSRQYGAISEESLIVDPEDFNVLTHGDFSANNVLYKYDLNGDLQSALLLDFQLCKWGSPAQDLLFLITLSASKELRIREFDNFVRIYWEYLIQCLGILKYTKPMPKLRDLHGAITKKNNTFYAFFPMINHLPTCLLPSTKESNLHSLMSQDEVGKNFRTRMYTNPAYVEAIRELHPFFCNRGLFNFDDFRV</sequence>
<dbReference type="GO" id="GO:0016740">
    <property type="term" value="F:transferase activity"/>
    <property type="evidence" value="ECO:0007669"/>
    <property type="project" value="UniProtKB-KW"/>
</dbReference>
<dbReference type="PANTHER" id="PTHR11012:SF6">
    <property type="entry name" value="CHK DOMAIN OV1-RELATED"/>
    <property type="match status" value="1"/>
</dbReference>
<name>B3LWL2_DROAN</name>
<evidence type="ECO:0000313" key="3">
    <source>
        <dbReference type="Proteomes" id="UP000007801"/>
    </source>
</evidence>
<dbReference type="AlphaFoldDB" id="B3LWL2"/>
<dbReference type="Gene3D" id="3.90.1200.10">
    <property type="match status" value="1"/>
</dbReference>
<gene>
    <name evidence="2" type="primary">Dana\GF17426</name>
    <name evidence="2" type="synonym">dana_GLEANR_18689</name>
    <name evidence="2" type="ORF">GF17426</name>
</gene>
<organism evidence="2 3">
    <name type="scientific">Drosophila ananassae</name>
    <name type="common">Fruit fly</name>
    <dbReference type="NCBI Taxonomy" id="7217"/>
    <lineage>
        <taxon>Eukaryota</taxon>
        <taxon>Metazoa</taxon>
        <taxon>Ecdysozoa</taxon>
        <taxon>Arthropoda</taxon>
        <taxon>Hexapoda</taxon>
        <taxon>Insecta</taxon>
        <taxon>Pterygota</taxon>
        <taxon>Neoptera</taxon>
        <taxon>Endopterygota</taxon>
        <taxon>Diptera</taxon>
        <taxon>Brachycera</taxon>
        <taxon>Muscomorpha</taxon>
        <taxon>Ephydroidea</taxon>
        <taxon>Drosophilidae</taxon>
        <taxon>Drosophila</taxon>
        <taxon>Sophophora</taxon>
    </lineage>
</organism>
<accession>B3LWL2</accession>
<evidence type="ECO:0000313" key="2">
    <source>
        <dbReference type="EMBL" id="EDV41606.1"/>
    </source>
</evidence>
<dbReference type="PhylomeDB" id="B3LWL2"/>
<dbReference type="InParanoid" id="B3LWL2"/>
<protein>
    <submittedName>
        <fullName evidence="2">Uncharacterized protein, isoform A</fullName>
        <ecNumber evidence="2">2.7.-.-</ecNumber>
    </submittedName>
</protein>
<dbReference type="InterPro" id="IPR011009">
    <property type="entry name" value="Kinase-like_dom_sf"/>
</dbReference>
<dbReference type="EMBL" id="CH902617">
    <property type="protein sequence ID" value="EDV41606.1"/>
    <property type="molecule type" value="Genomic_DNA"/>
</dbReference>
<proteinExistence type="predicted"/>
<dbReference type="SMART" id="SM00587">
    <property type="entry name" value="CHK"/>
    <property type="match status" value="1"/>
</dbReference>
<dbReference type="KEGG" id="dan:6500210"/>
<keyword evidence="2" id="KW-0808">Transferase</keyword>
<dbReference type="HOGENOM" id="CLU_010718_0_0_1"/>
<dbReference type="Pfam" id="PF02958">
    <property type="entry name" value="EcKL"/>
    <property type="match status" value="1"/>
</dbReference>
<dbReference type="EC" id="2.7.-.-" evidence="2"/>
<reference evidence="2 3" key="1">
    <citation type="journal article" date="2007" name="Nature">
        <title>Evolution of genes and genomes on the Drosophila phylogeny.</title>
        <authorList>
            <consortium name="Drosophila 12 Genomes Consortium"/>
            <person name="Clark A.G."/>
            <person name="Eisen M.B."/>
            <person name="Smith D.R."/>
            <person name="Bergman C.M."/>
            <person name="Oliver B."/>
            <person name="Markow T.A."/>
            <person name="Kaufman T.C."/>
            <person name="Kellis M."/>
            <person name="Gelbart W."/>
            <person name="Iyer V.N."/>
            <person name="Pollard D.A."/>
            <person name="Sackton T.B."/>
            <person name="Larracuente A.M."/>
            <person name="Singh N.D."/>
            <person name="Abad J.P."/>
            <person name="Abt D.N."/>
            <person name="Adryan B."/>
            <person name="Aguade M."/>
            <person name="Akashi H."/>
            <person name="Anderson W.W."/>
            <person name="Aquadro C.F."/>
            <person name="Ardell D.H."/>
            <person name="Arguello R."/>
            <person name="Artieri C.G."/>
            <person name="Barbash D.A."/>
            <person name="Barker D."/>
            <person name="Barsanti P."/>
            <person name="Batterham P."/>
            <person name="Batzoglou S."/>
            <person name="Begun D."/>
            <person name="Bhutkar A."/>
            <person name="Blanco E."/>
            <person name="Bosak S.A."/>
            <person name="Bradley R.K."/>
            <person name="Brand A.D."/>
            <person name="Brent M.R."/>
            <person name="Brooks A.N."/>
            <person name="Brown R.H."/>
            <person name="Butlin R.K."/>
            <person name="Caggese C."/>
            <person name="Calvi B.R."/>
            <person name="Bernardo de Carvalho A."/>
            <person name="Caspi A."/>
            <person name="Castrezana S."/>
            <person name="Celniker S.E."/>
            <person name="Chang J.L."/>
            <person name="Chapple C."/>
            <person name="Chatterji S."/>
            <person name="Chinwalla A."/>
            <person name="Civetta A."/>
            <person name="Clifton S.W."/>
            <person name="Comeron J.M."/>
            <person name="Costello J.C."/>
            <person name="Coyne J.A."/>
            <person name="Daub J."/>
            <person name="David R.G."/>
            <person name="Delcher A.L."/>
            <person name="Delehaunty K."/>
            <person name="Do C.B."/>
            <person name="Ebling H."/>
            <person name="Edwards K."/>
            <person name="Eickbush T."/>
            <person name="Evans J.D."/>
            <person name="Filipski A."/>
            <person name="Findeiss S."/>
            <person name="Freyhult E."/>
            <person name="Fulton L."/>
            <person name="Fulton R."/>
            <person name="Garcia A.C."/>
            <person name="Gardiner A."/>
            <person name="Garfield D.A."/>
            <person name="Garvin B.E."/>
            <person name="Gibson G."/>
            <person name="Gilbert D."/>
            <person name="Gnerre S."/>
            <person name="Godfrey J."/>
            <person name="Good R."/>
            <person name="Gotea V."/>
            <person name="Gravely B."/>
            <person name="Greenberg A.J."/>
            <person name="Griffiths-Jones S."/>
            <person name="Gross S."/>
            <person name="Guigo R."/>
            <person name="Gustafson E.A."/>
            <person name="Haerty W."/>
            <person name="Hahn M.W."/>
            <person name="Halligan D.L."/>
            <person name="Halpern A.L."/>
            <person name="Halter G.M."/>
            <person name="Han M.V."/>
            <person name="Heger A."/>
            <person name="Hillier L."/>
            <person name="Hinrichs A.S."/>
            <person name="Holmes I."/>
            <person name="Hoskins R.A."/>
            <person name="Hubisz M.J."/>
            <person name="Hultmark D."/>
            <person name="Huntley M.A."/>
            <person name="Jaffe D.B."/>
            <person name="Jagadeeshan S."/>
            <person name="Jeck W.R."/>
            <person name="Johnson J."/>
            <person name="Jones C.D."/>
            <person name="Jordan W.C."/>
            <person name="Karpen G.H."/>
            <person name="Kataoka E."/>
            <person name="Keightley P.D."/>
            <person name="Kheradpour P."/>
            <person name="Kirkness E.F."/>
            <person name="Koerich L.B."/>
            <person name="Kristiansen K."/>
            <person name="Kudrna D."/>
            <person name="Kulathinal R.J."/>
            <person name="Kumar S."/>
            <person name="Kwok R."/>
            <person name="Lander E."/>
            <person name="Langley C.H."/>
            <person name="Lapoint R."/>
            <person name="Lazzaro B.P."/>
            <person name="Lee S.J."/>
            <person name="Levesque L."/>
            <person name="Li R."/>
            <person name="Lin C.F."/>
            <person name="Lin M.F."/>
            <person name="Lindblad-Toh K."/>
            <person name="Llopart A."/>
            <person name="Long M."/>
            <person name="Low L."/>
            <person name="Lozovsky E."/>
            <person name="Lu J."/>
            <person name="Luo M."/>
            <person name="Machado C.A."/>
            <person name="Makalowski W."/>
            <person name="Marzo M."/>
            <person name="Matsuda M."/>
            <person name="Matzkin L."/>
            <person name="McAllister B."/>
            <person name="McBride C.S."/>
            <person name="McKernan B."/>
            <person name="McKernan K."/>
            <person name="Mendez-Lago M."/>
            <person name="Minx P."/>
            <person name="Mollenhauer M.U."/>
            <person name="Montooth K."/>
            <person name="Mount S.M."/>
            <person name="Mu X."/>
            <person name="Myers E."/>
            <person name="Negre B."/>
            <person name="Newfeld S."/>
            <person name="Nielsen R."/>
            <person name="Noor M.A."/>
            <person name="O'Grady P."/>
            <person name="Pachter L."/>
            <person name="Papaceit M."/>
            <person name="Parisi M.J."/>
            <person name="Parisi M."/>
            <person name="Parts L."/>
            <person name="Pedersen J.S."/>
            <person name="Pesole G."/>
            <person name="Phillippy A.M."/>
            <person name="Ponting C.P."/>
            <person name="Pop M."/>
            <person name="Porcelli D."/>
            <person name="Powell J.R."/>
            <person name="Prohaska S."/>
            <person name="Pruitt K."/>
            <person name="Puig M."/>
            <person name="Quesneville H."/>
            <person name="Ram K.R."/>
            <person name="Rand D."/>
            <person name="Rasmussen M.D."/>
            <person name="Reed L.K."/>
            <person name="Reenan R."/>
            <person name="Reily A."/>
            <person name="Remington K.A."/>
            <person name="Rieger T.T."/>
            <person name="Ritchie M.G."/>
            <person name="Robin C."/>
            <person name="Rogers Y.H."/>
            <person name="Rohde C."/>
            <person name="Rozas J."/>
            <person name="Rubenfield M.J."/>
            <person name="Ruiz A."/>
            <person name="Russo S."/>
            <person name="Salzberg S.L."/>
            <person name="Sanchez-Gracia A."/>
            <person name="Saranga D.J."/>
            <person name="Sato H."/>
            <person name="Schaeffer S.W."/>
            <person name="Schatz M.C."/>
            <person name="Schlenke T."/>
            <person name="Schwartz R."/>
            <person name="Segarra C."/>
            <person name="Singh R.S."/>
            <person name="Sirot L."/>
            <person name="Sirota M."/>
            <person name="Sisneros N.B."/>
            <person name="Smith C.D."/>
            <person name="Smith T.F."/>
            <person name="Spieth J."/>
            <person name="Stage D.E."/>
            <person name="Stark A."/>
            <person name="Stephan W."/>
            <person name="Strausberg R.L."/>
            <person name="Strempel S."/>
            <person name="Sturgill D."/>
            <person name="Sutton G."/>
            <person name="Sutton G.G."/>
            <person name="Tao W."/>
            <person name="Teichmann S."/>
            <person name="Tobari Y.N."/>
            <person name="Tomimura Y."/>
            <person name="Tsolas J.M."/>
            <person name="Valente V.L."/>
            <person name="Venter E."/>
            <person name="Venter J.C."/>
            <person name="Vicario S."/>
            <person name="Vieira F.G."/>
            <person name="Vilella A.J."/>
            <person name="Villasante A."/>
            <person name="Walenz B."/>
            <person name="Wang J."/>
            <person name="Wasserman M."/>
            <person name="Watts T."/>
            <person name="Wilson D."/>
            <person name="Wilson R.K."/>
            <person name="Wing R.A."/>
            <person name="Wolfner M.F."/>
            <person name="Wong A."/>
            <person name="Wong G.K."/>
            <person name="Wu C.I."/>
            <person name="Wu G."/>
            <person name="Yamamoto D."/>
            <person name="Yang H.P."/>
            <person name="Yang S.P."/>
            <person name="Yorke J.A."/>
            <person name="Yoshida K."/>
            <person name="Zdobnov E."/>
            <person name="Zhang P."/>
            <person name="Zhang Y."/>
            <person name="Zimin A.V."/>
            <person name="Baldwin J."/>
            <person name="Abdouelleil A."/>
            <person name="Abdulkadir J."/>
            <person name="Abebe A."/>
            <person name="Abera B."/>
            <person name="Abreu J."/>
            <person name="Acer S.C."/>
            <person name="Aftuck L."/>
            <person name="Alexander A."/>
            <person name="An P."/>
            <person name="Anderson E."/>
            <person name="Anderson S."/>
            <person name="Arachi H."/>
            <person name="Azer M."/>
            <person name="Bachantsang P."/>
            <person name="Barry A."/>
            <person name="Bayul T."/>
            <person name="Berlin A."/>
            <person name="Bessette D."/>
            <person name="Bloom T."/>
            <person name="Blye J."/>
            <person name="Boguslavskiy L."/>
            <person name="Bonnet C."/>
            <person name="Boukhgalter B."/>
            <person name="Bourzgui I."/>
            <person name="Brown A."/>
            <person name="Cahill P."/>
            <person name="Channer S."/>
            <person name="Cheshatsang Y."/>
            <person name="Chuda L."/>
            <person name="Citroen M."/>
            <person name="Collymore A."/>
            <person name="Cooke P."/>
            <person name="Costello M."/>
            <person name="D'Aco K."/>
            <person name="Daza R."/>
            <person name="De Haan G."/>
            <person name="DeGray S."/>
            <person name="DeMaso C."/>
            <person name="Dhargay N."/>
            <person name="Dooley K."/>
            <person name="Dooley E."/>
            <person name="Doricent M."/>
            <person name="Dorje P."/>
            <person name="Dorjee K."/>
            <person name="Dupes A."/>
            <person name="Elong R."/>
            <person name="Falk J."/>
            <person name="Farina A."/>
            <person name="Faro S."/>
            <person name="Ferguson D."/>
            <person name="Fisher S."/>
            <person name="Foley C.D."/>
            <person name="Franke A."/>
            <person name="Friedrich D."/>
            <person name="Gadbois L."/>
            <person name="Gearin G."/>
            <person name="Gearin C.R."/>
            <person name="Giannoukos G."/>
            <person name="Goode T."/>
            <person name="Graham J."/>
            <person name="Grandbois E."/>
            <person name="Grewal S."/>
            <person name="Gyaltsen K."/>
            <person name="Hafez N."/>
            <person name="Hagos B."/>
            <person name="Hall J."/>
            <person name="Henson C."/>
            <person name="Hollinger A."/>
            <person name="Honan T."/>
            <person name="Huard M.D."/>
            <person name="Hughes L."/>
            <person name="Hurhula B."/>
            <person name="Husby M.E."/>
            <person name="Kamat A."/>
            <person name="Kanga B."/>
            <person name="Kashin S."/>
            <person name="Khazanovich D."/>
            <person name="Kisner P."/>
            <person name="Lance K."/>
            <person name="Lara M."/>
            <person name="Lee W."/>
            <person name="Lennon N."/>
            <person name="Letendre F."/>
            <person name="LeVine R."/>
            <person name="Lipovsky A."/>
            <person name="Liu X."/>
            <person name="Liu J."/>
            <person name="Liu S."/>
            <person name="Lokyitsang T."/>
            <person name="Lokyitsang Y."/>
            <person name="Lubonja R."/>
            <person name="Lui A."/>
            <person name="MacDonald P."/>
            <person name="Magnisalis V."/>
            <person name="Maru K."/>
            <person name="Matthews C."/>
            <person name="McCusker W."/>
            <person name="McDonough S."/>
            <person name="Mehta T."/>
            <person name="Meldrim J."/>
            <person name="Meneus L."/>
            <person name="Mihai O."/>
            <person name="Mihalev A."/>
            <person name="Mihova T."/>
            <person name="Mittelman R."/>
            <person name="Mlenga V."/>
            <person name="Montmayeur A."/>
            <person name="Mulrain L."/>
            <person name="Navidi A."/>
            <person name="Naylor J."/>
            <person name="Negash T."/>
            <person name="Nguyen T."/>
            <person name="Nguyen N."/>
            <person name="Nicol R."/>
            <person name="Norbu C."/>
            <person name="Norbu N."/>
            <person name="Novod N."/>
            <person name="O'Neill B."/>
            <person name="Osman S."/>
            <person name="Markiewicz E."/>
            <person name="Oyono O.L."/>
            <person name="Patti C."/>
            <person name="Phunkhang P."/>
            <person name="Pierre F."/>
            <person name="Priest M."/>
            <person name="Raghuraman S."/>
            <person name="Rege F."/>
            <person name="Reyes R."/>
            <person name="Rise C."/>
            <person name="Rogov P."/>
            <person name="Ross K."/>
            <person name="Ryan E."/>
            <person name="Settipalli S."/>
            <person name="Shea T."/>
            <person name="Sherpa N."/>
            <person name="Shi L."/>
            <person name="Shih D."/>
            <person name="Sparrow T."/>
            <person name="Spaulding J."/>
            <person name="Stalker J."/>
            <person name="Stange-Thomann N."/>
            <person name="Stavropoulos S."/>
            <person name="Stone C."/>
            <person name="Strader C."/>
            <person name="Tesfaye S."/>
            <person name="Thomson T."/>
            <person name="Thoulutsang Y."/>
            <person name="Thoulutsang D."/>
            <person name="Topham K."/>
            <person name="Topping I."/>
            <person name="Tsamla T."/>
            <person name="Vassiliev H."/>
            <person name="Vo A."/>
            <person name="Wangchuk T."/>
            <person name="Wangdi T."/>
            <person name="Weiand M."/>
            <person name="Wilkinson J."/>
            <person name="Wilson A."/>
            <person name="Yadav S."/>
            <person name="Young G."/>
            <person name="Yu Q."/>
            <person name="Zembek L."/>
            <person name="Zhong D."/>
            <person name="Zimmer A."/>
            <person name="Zwirko Z."/>
            <person name="Jaffe D.B."/>
            <person name="Alvarez P."/>
            <person name="Brockman W."/>
            <person name="Butler J."/>
            <person name="Chin C."/>
            <person name="Gnerre S."/>
            <person name="Grabherr M."/>
            <person name="Kleber M."/>
            <person name="Mauceli E."/>
            <person name="MacCallum I."/>
        </authorList>
    </citation>
    <scope>NUCLEOTIDE SEQUENCE [LARGE SCALE GENOMIC DNA]</scope>
    <source>
        <strain evidence="3">Tucson 14024-0371.13</strain>
    </source>
</reference>
<dbReference type="OrthoDB" id="191037at2759"/>
<dbReference type="Proteomes" id="UP000007801">
    <property type="component" value="Unassembled WGS sequence"/>
</dbReference>
<dbReference type="eggNOG" id="ENOG502QVFS">
    <property type="taxonomic scope" value="Eukaryota"/>
</dbReference>
<feature type="domain" description="CHK kinase-like" evidence="1">
    <location>
        <begin position="141"/>
        <end position="332"/>
    </location>
</feature>